<gene>
    <name evidence="2" type="ORF">FQB35_11740</name>
</gene>
<feature type="transmembrane region" description="Helical" evidence="1">
    <location>
        <begin position="33"/>
        <end position="53"/>
    </location>
</feature>
<dbReference type="EMBL" id="CP042243">
    <property type="protein sequence ID" value="QEK12943.1"/>
    <property type="molecule type" value="Genomic_DNA"/>
</dbReference>
<name>A0A5C0SES4_CRATE</name>
<keyword evidence="1" id="KW-0812">Transmembrane</keyword>
<dbReference type="RefSeq" id="WP_148810079.1">
    <property type="nucleotide sequence ID" value="NZ_CP042243.1"/>
</dbReference>
<keyword evidence="1" id="KW-1133">Transmembrane helix</keyword>
<evidence type="ECO:0000313" key="2">
    <source>
        <dbReference type="EMBL" id="QEK12943.1"/>
    </source>
</evidence>
<dbReference type="Pfam" id="PF09930">
    <property type="entry name" value="DUF2162"/>
    <property type="match status" value="1"/>
</dbReference>
<proteinExistence type="predicted"/>
<dbReference type="Proteomes" id="UP000324646">
    <property type="component" value="Chromosome"/>
</dbReference>
<feature type="transmembrane region" description="Helical" evidence="1">
    <location>
        <begin position="166"/>
        <end position="186"/>
    </location>
</feature>
<feature type="transmembrane region" description="Helical" evidence="1">
    <location>
        <begin position="103"/>
        <end position="123"/>
    </location>
</feature>
<feature type="transmembrane region" description="Helical" evidence="1">
    <location>
        <begin position="206"/>
        <end position="225"/>
    </location>
</feature>
<feature type="transmembrane region" description="Helical" evidence="1">
    <location>
        <begin position="65"/>
        <end position="82"/>
    </location>
</feature>
<protein>
    <recommendedName>
        <fullName evidence="4">Transporter</fullName>
    </recommendedName>
</protein>
<reference evidence="2 3" key="1">
    <citation type="submission" date="2019-07" db="EMBL/GenBank/DDBJ databases">
        <title>Complete genome of Crassaminicella thermophila SY095.</title>
        <authorList>
            <person name="Li X."/>
        </authorList>
    </citation>
    <scope>NUCLEOTIDE SEQUENCE [LARGE SCALE GENOMIC DNA]</scope>
    <source>
        <strain evidence="2 3">SY095</strain>
    </source>
</reference>
<accession>A0A5C0SES4</accession>
<keyword evidence="3" id="KW-1185">Reference proteome</keyword>
<keyword evidence="1" id="KW-0472">Membrane</keyword>
<feature type="transmembrane region" description="Helical" evidence="1">
    <location>
        <begin position="135"/>
        <end position="154"/>
    </location>
</feature>
<dbReference type="OrthoDB" id="1952749at2"/>
<organism evidence="2 3">
    <name type="scientific">Crassaminicella thermophila</name>
    <dbReference type="NCBI Taxonomy" id="2599308"/>
    <lineage>
        <taxon>Bacteria</taxon>
        <taxon>Bacillati</taxon>
        <taxon>Bacillota</taxon>
        <taxon>Clostridia</taxon>
        <taxon>Eubacteriales</taxon>
        <taxon>Clostridiaceae</taxon>
        <taxon>Crassaminicella</taxon>
    </lineage>
</organism>
<dbReference type="AlphaFoldDB" id="A0A5C0SES4"/>
<evidence type="ECO:0000256" key="1">
    <source>
        <dbReference type="SAM" id="Phobius"/>
    </source>
</evidence>
<dbReference type="InterPro" id="IPR017199">
    <property type="entry name" value="UCP037409_transporter"/>
</dbReference>
<dbReference type="KEGG" id="crs:FQB35_11740"/>
<feature type="transmembrane region" description="Helical" evidence="1">
    <location>
        <begin position="6"/>
        <end position="26"/>
    </location>
</feature>
<evidence type="ECO:0000313" key="3">
    <source>
        <dbReference type="Proteomes" id="UP000324646"/>
    </source>
</evidence>
<evidence type="ECO:0008006" key="4">
    <source>
        <dbReference type="Google" id="ProtNLM"/>
    </source>
</evidence>
<sequence length="242" mass="27347">MFLAFISMVFALIILSLKTGIILGVAGVSRKMIVFISFCFGSILYGMTLLLASYMHVLSDFIDRYTFIGSMALSGFFIYLGLHEEASCRDEIFSSNKLSRQMLAFLPCPFCLIAMAISVMIFQQKLKGFNRLFELGIAILFMILLIIIGFGTKWMIEHMHMNPGRIFNKLLLFFGMITVALGLFIPNFVNSAQMFFTPIVIDSLEILVVVVISLIIVSFIGFIQYRLQNNKKGGKQSEYSRV</sequence>